<organism evidence="1 2">
    <name type="scientific">Adineta ricciae</name>
    <name type="common">Rotifer</name>
    <dbReference type="NCBI Taxonomy" id="249248"/>
    <lineage>
        <taxon>Eukaryota</taxon>
        <taxon>Metazoa</taxon>
        <taxon>Spiralia</taxon>
        <taxon>Gnathifera</taxon>
        <taxon>Rotifera</taxon>
        <taxon>Eurotatoria</taxon>
        <taxon>Bdelloidea</taxon>
        <taxon>Adinetida</taxon>
        <taxon>Adinetidae</taxon>
        <taxon>Adineta</taxon>
    </lineage>
</organism>
<sequence length="507" mass="59288">LKKKITDSVDEFLNTHQFGNLSNCFEVAKTWINAPQSLLTIGIILMYHKNGFKEADDIFRKILEDGHEFGGEAYYYRACMRMRNFDGVRKEIQSLKLTQELAFKENIDEAIEYFYKARTLFLRRLQRKHNEAAIVTQMMEKLPVNSSKSSGYASQLKSATTYIQLILTNIDYLLGAPCHPTMFADNEISEAYSKEIHDSLCRQGLVSPVVLTGRSADNWQLETFRRKYKLHRKQIETLIDEISKDPTSLAFNDYIVLDRSSLLDKCPLSTKSDFWFELKVQQTLYNADVYLMIIDQSVLSKELLEKFKQLKPYSLTDPKQVKTLLRYSDETKMDQMYKLRDVEALLEKNETLKSEIYQHVDKGKLKLDKLANILIIPERMSYFSDFDGVTIDDIKEYFHVDDDGVKWIMSILQQNEILKLQTVQMTRLTSDQNTWQRLVRSHLEKDAKPPAESDRIELKLLYQNAGRLQQIKDHRKLVNVTEEVIAAYCEVPSKPDKEETIKRFYTY</sequence>
<reference evidence="1" key="1">
    <citation type="submission" date="2021-02" db="EMBL/GenBank/DDBJ databases">
        <authorList>
            <person name="Nowell W R."/>
        </authorList>
    </citation>
    <scope>NUCLEOTIDE SEQUENCE</scope>
</reference>
<name>A0A816GYT8_ADIRI</name>
<proteinExistence type="predicted"/>
<evidence type="ECO:0000313" key="1">
    <source>
        <dbReference type="EMBL" id="CAF1681014.1"/>
    </source>
</evidence>
<protein>
    <submittedName>
        <fullName evidence="1">Uncharacterized protein</fullName>
    </submittedName>
</protein>
<feature type="non-terminal residue" evidence="1">
    <location>
        <position position="1"/>
    </location>
</feature>
<gene>
    <name evidence="1" type="ORF">XAT740_LOCUS60556</name>
</gene>
<dbReference type="EMBL" id="CAJNOR010015053">
    <property type="protein sequence ID" value="CAF1681014.1"/>
    <property type="molecule type" value="Genomic_DNA"/>
</dbReference>
<feature type="non-terminal residue" evidence="1">
    <location>
        <position position="507"/>
    </location>
</feature>
<dbReference type="Proteomes" id="UP000663828">
    <property type="component" value="Unassembled WGS sequence"/>
</dbReference>
<evidence type="ECO:0000313" key="2">
    <source>
        <dbReference type="Proteomes" id="UP000663828"/>
    </source>
</evidence>
<comment type="caution">
    <text evidence="1">The sequence shown here is derived from an EMBL/GenBank/DDBJ whole genome shotgun (WGS) entry which is preliminary data.</text>
</comment>
<dbReference type="AlphaFoldDB" id="A0A816GYT8"/>
<accession>A0A816GYT8</accession>
<keyword evidence="2" id="KW-1185">Reference proteome</keyword>